<reference evidence="1 2" key="1">
    <citation type="submission" date="2017-01" db="EMBL/GenBank/DDBJ databases">
        <title>Genome Sequencing of a Marine Spirillum, Oceanospirillum multiglobuliferum ATCC 33336, from Japan.</title>
        <authorList>
            <person name="Carney J.G."/>
            <person name="Trachtenberg A.M."/>
            <person name="Rheaume B.A."/>
            <person name="Linnane J.D."/>
            <person name="Pitts N.L."/>
            <person name="Mykles D.L."/>
            <person name="Maclea K.S."/>
        </authorList>
    </citation>
    <scope>NUCLEOTIDE SEQUENCE [LARGE SCALE GENOMIC DNA]</scope>
    <source>
        <strain evidence="1 2">ATCC 33336</strain>
    </source>
</reference>
<gene>
    <name evidence="1" type="ORF">BTE48_12760</name>
</gene>
<dbReference type="STRING" id="64969.SAMN02745127_02480"/>
<organism evidence="1 2">
    <name type="scientific">Oceanospirillum multiglobuliferum</name>
    <dbReference type="NCBI Taxonomy" id="64969"/>
    <lineage>
        <taxon>Bacteria</taxon>
        <taxon>Pseudomonadati</taxon>
        <taxon>Pseudomonadota</taxon>
        <taxon>Gammaproteobacteria</taxon>
        <taxon>Oceanospirillales</taxon>
        <taxon>Oceanospirillaceae</taxon>
        <taxon>Oceanospirillum</taxon>
    </lineage>
</organism>
<protein>
    <recommendedName>
        <fullName evidence="3">TRASH domain-containing protein</fullName>
    </recommendedName>
</protein>
<dbReference type="NCBIfam" id="NF041023">
    <property type="entry name" value="PP0621_fam"/>
    <property type="match status" value="1"/>
</dbReference>
<evidence type="ECO:0000313" key="1">
    <source>
        <dbReference type="EMBL" id="OPX54769.1"/>
    </source>
</evidence>
<keyword evidence="2" id="KW-1185">Reference proteome</keyword>
<evidence type="ECO:0000313" key="2">
    <source>
        <dbReference type="Proteomes" id="UP000191418"/>
    </source>
</evidence>
<evidence type="ECO:0008006" key="3">
    <source>
        <dbReference type="Google" id="ProtNLM"/>
    </source>
</evidence>
<dbReference type="RefSeq" id="WP_078746024.1">
    <property type="nucleotide sequence ID" value="NZ_FUXG01000018.1"/>
</dbReference>
<comment type="caution">
    <text evidence="1">The sequence shown here is derived from an EMBL/GenBank/DDBJ whole genome shotgun (WGS) entry which is preliminary data.</text>
</comment>
<name>A0A1T4RMT9_9GAMM</name>
<dbReference type="InterPro" id="IPR049708">
    <property type="entry name" value="PP0621-like"/>
</dbReference>
<dbReference type="AlphaFoldDB" id="A0A1T4RMT9"/>
<dbReference type="EMBL" id="MTSM01000019">
    <property type="protein sequence ID" value="OPX54769.1"/>
    <property type="molecule type" value="Genomic_DNA"/>
</dbReference>
<sequence>MGFMIFRLIIFIAIVWFGLRILKAYNQKKLTKNSAETNAEADQTPEQMVQCRFCNLHLPQKDAVKHEKLWFCCHEHLNRFLAHGPEKK</sequence>
<accession>A0A1T4RMT9</accession>
<dbReference type="Proteomes" id="UP000191418">
    <property type="component" value="Unassembled WGS sequence"/>
</dbReference>
<dbReference type="OrthoDB" id="9814432at2"/>
<proteinExistence type="predicted"/>